<evidence type="ECO:0000313" key="1">
    <source>
        <dbReference type="EMBL" id="KAG8065083.1"/>
    </source>
</evidence>
<dbReference type="Proteomes" id="UP000729402">
    <property type="component" value="Unassembled WGS sequence"/>
</dbReference>
<reference evidence="1" key="1">
    <citation type="journal article" date="2021" name="bioRxiv">
        <title>Whole Genome Assembly and Annotation of Northern Wild Rice, Zizania palustris L., Supports a Whole Genome Duplication in the Zizania Genus.</title>
        <authorList>
            <person name="Haas M."/>
            <person name="Kono T."/>
            <person name="Macchietto M."/>
            <person name="Millas R."/>
            <person name="McGilp L."/>
            <person name="Shao M."/>
            <person name="Duquette J."/>
            <person name="Hirsch C.N."/>
            <person name="Kimball J."/>
        </authorList>
    </citation>
    <scope>NUCLEOTIDE SEQUENCE</scope>
    <source>
        <tissue evidence="1">Fresh leaf tissue</tissue>
    </source>
</reference>
<comment type="caution">
    <text evidence="1">The sequence shown here is derived from an EMBL/GenBank/DDBJ whole genome shotgun (WGS) entry which is preliminary data.</text>
</comment>
<evidence type="ECO:0000313" key="2">
    <source>
        <dbReference type="Proteomes" id="UP000729402"/>
    </source>
</evidence>
<organism evidence="1 2">
    <name type="scientific">Zizania palustris</name>
    <name type="common">Northern wild rice</name>
    <dbReference type="NCBI Taxonomy" id="103762"/>
    <lineage>
        <taxon>Eukaryota</taxon>
        <taxon>Viridiplantae</taxon>
        <taxon>Streptophyta</taxon>
        <taxon>Embryophyta</taxon>
        <taxon>Tracheophyta</taxon>
        <taxon>Spermatophyta</taxon>
        <taxon>Magnoliopsida</taxon>
        <taxon>Liliopsida</taxon>
        <taxon>Poales</taxon>
        <taxon>Poaceae</taxon>
        <taxon>BOP clade</taxon>
        <taxon>Oryzoideae</taxon>
        <taxon>Oryzeae</taxon>
        <taxon>Zizaniinae</taxon>
        <taxon>Zizania</taxon>
    </lineage>
</organism>
<gene>
    <name evidence="1" type="ORF">GUJ93_ZPchr0004g40395</name>
</gene>
<accession>A0A8J5S621</accession>
<dbReference type="AlphaFoldDB" id="A0A8J5S621"/>
<sequence length="104" mass="11504">MVDLKLTSIFRVLRRTVCRMRLCKEINHRTLTLPPPMPRSPLPPTKLGTAVAVRCRELPLTGGPAALLRCAELRCRCSKFLHALCCAKTLCGKEKLACCGDKKG</sequence>
<proteinExistence type="predicted"/>
<reference evidence="1" key="2">
    <citation type="submission" date="2021-02" db="EMBL/GenBank/DDBJ databases">
        <authorList>
            <person name="Kimball J.A."/>
            <person name="Haas M.W."/>
            <person name="Macchietto M."/>
            <person name="Kono T."/>
            <person name="Duquette J."/>
            <person name="Shao M."/>
        </authorList>
    </citation>
    <scope>NUCLEOTIDE SEQUENCE</scope>
    <source>
        <tissue evidence="1">Fresh leaf tissue</tissue>
    </source>
</reference>
<protein>
    <submittedName>
        <fullName evidence="1">Uncharacterized protein</fullName>
    </submittedName>
</protein>
<name>A0A8J5S621_ZIZPA</name>
<keyword evidence="2" id="KW-1185">Reference proteome</keyword>
<dbReference type="EMBL" id="JAAALK010000285">
    <property type="protein sequence ID" value="KAG8065083.1"/>
    <property type="molecule type" value="Genomic_DNA"/>
</dbReference>